<gene>
    <name evidence="7" type="ORF">ZIOFF_014279</name>
</gene>
<evidence type="ECO:0000313" key="8">
    <source>
        <dbReference type="Proteomes" id="UP000734854"/>
    </source>
</evidence>
<dbReference type="GO" id="GO:0008270">
    <property type="term" value="F:zinc ion binding"/>
    <property type="evidence" value="ECO:0007669"/>
    <property type="project" value="UniProtKB-KW"/>
</dbReference>
<keyword evidence="3" id="KW-0862">Zinc</keyword>
<comment type="caution">
    <text evidence="7">The sequence shown here is derived from an EMBL/GenBank/DDBJ whole genome shotgun (WGS) entry which is preliminary data.</text>
</comment>
<keyword evidence="2 4" id="KW-0863">Zinc-finger</keyword>
<protein>
    <recommendedName>
        <fullName evidence="6">SBP-type domain-containing protein</fullName>
    </recommendedName>
</protein>
<dbReference type="GO" id="GO:0005634">
    <property type="term" value="C:nucleus"/>
    <property type="evidence" value="ECO:0007669"/>
    <property type="project" value="InterPro"/>
</dbReference>
<feature type="compositionally biased region" description="Basic residues" evidence="5">
    <location>
        <begin position="72"/>
        <end position="84"/>
    </location>
</feature>
<evidence type="ECO:0000256" key="3">
    <source>
        <dbReference type="ARBA" id="ARBA00022833"/>
    </source>
</evidence>
<evidence type="ECO:0000313" key="7">
    <source>
        <dbReference type="EMBL" id="KAG6524370.1"/>
    </source>
</evidence>
<dbReference type="GO" id="GO:0003677">
    <property type="term" value="F:DNA binding"/>
    <property type="evidence" value="ECO:0007669"/>
    <property type="project" value="InterPro"/>
</dbReference>
<sequence length="372" mass="40691">MHIDTFTERAAIAAAHQYQSSAMDAHGGNSAAGIRIGGGSAWDVWELGNWPSSSHVISSTSYPPPPPSSFNNHHRGHHHHHHHLPPTIAGSSSSSWVPNFDHQHLHHLTCLKLGKRHLHGSEETGSAAAKRSASAAPRCQVDGCGKALVEEKEYHKRHKVCEPHSKAVKVVVLGLDQRFCQQCSRFHAIAEFDEAKRSCRRRLAGHNERRRKGNNAAESVARAPALERAVTRGMIPYLSASPGCALSLLSSKASPWICSASEFSSRSSAALNELIAENRAAILARQLFLDHKECHHSSSSLWLHQQQQAIQEAAVPCFPGGCSRLPEIARSHLTLDLMQMPSSFEVSERSKSKGEEEECSEIWKSLAGSNVV</sequence>
<evidence type="ECO:0000256" key="2">
    <source>
        <dbReference type="ARBA" id="ARBA00022771"/>
    </source>
</evidence>
<accession>A0A8J5LPD3</accession>
<dbReference type="Pfam" id="PF03110">
    <property type="entry name" value="SBP"/>
    <property type="match status" value="1"/>
</dbReference>
<dbReference type="EMBL" id="JACMSC010000004">
    <property type="protein sequence ID" value="KAG6524370.1"/>
    <property type="molecule type" value="Genomic_DNA"/>
</dbReference>
<keyword evidence="8" id="KW-1185">Reference proteome</keyword>
<dbReference type="SUPFAM" id="SSF103612">
    <property type="entry name" value="SBT domain"/>
    <property type="match status" value="1"/>
</dbReference>
<name>A0A8J5LPD3_ZINOF</name>
<keyword evidence="1" id="KW-0479">Metal-binding</keyword>
<organism evidence="7 8">
    <name type="scientific">Zingiber officinale</name>
    <name type="common">Ginger</name>
    <name type="synonym">Amomum zingiber</name>
    <dbReference type="NCBI Taxonomy" id="94328"/>
    <lineage>
        <taxon>Eukaryota</taxon>
        <taxon>Viridiplantae</taxon>
        <taxon>Streptophyta</taxon>
        <taxon>Embryophyta</taxon>
        <taxon>Tracheophyta</taxon>
        <taxon>Spermatophyta</taxon>
        <taxon>Magnoliopsida</taxon>
        <taxon>Liliopsida</taxon>
        <taxon>Zingiberales</taxon>
        <taxon>Zingiberaceae</taxon>
        <taxon>Zingiber</taxon>
    </lineage>
</organism>
<dbReference type="Gene3D" id="4.10.1100.10">
    <property type="entry name" value="Transcription factor, SBP-box domain"/>
    <property type="match status" value="1"/>
</dbReference>
<evidence type="ECO:0000256" key="4">
    <source>
        <dbReference type="PROSITE-ProRule" id="PRU00470"/>
    </source>
</evidence>
<reference evidence="7 8" key="1">
    <citation type="submission" date="2020-08" db="EMBL/GenBank/DDBJ databases">
        <title>Plant Genome Project.</title>
        <authorList>
            <person name="Zhang R.-G."/>
        </authorList>
    </citation>
    <scope>NUCLEOTIDE SEQUENCE [LARGE SCALE GENOMIC DNA]</scope>
    <source>
        <tissue evidence="7">Rhizome</tissue>
    </source>
</reference>
<feature type="region of interest" description="Disordered" evidence="5">
    <location>
        <begin position="58"/>
        <end position="95"/>
    </location>
</feature>
<dbReference type="Proteomes" id="UP000734854">
    <property type="component" value="Unassembled WGS sequence"/>
</dbReference>
<dbReference type="PROSITE" id="PS51141">
    <property type="entry name" value="ZF_SBP"/>
    <property type="match status" value="1"/>
</dbReference>
<dbReference type="PANTHER" id="PTHR31251">
    <property type="entry name" value="SQUAMOSA PROMOTER-BINDING-LIKE PROTEIN 4"/>
    <property type="match status" value="1"/>
</dbReference>
<evidence type="ECO:0000259" key="6">
    <source>
        <dbReference type="PROSITE" id="PS51141"/>
    </source>
</evidence>
<proteinExistence type="predicted"/>
<dbReference type="InterPro" id="IPR004333">
    <property type="entry name" value="SBP_dom"/>
</dbReference>
<dbReference type="PANTHER" id="PTHR31251:SF226">
    <property type="entry name" value="SQUAMOSA PROMOTER-BINDING-LIKE PROTEIN 6"/>
    <property type="match status" value="1"/>
</dbReference>
<feature type="domain" description="SBP-type" evidence="6">
    <location>
        <begin position="136"/>
        <end position="213"/>
    </location>
</feature>
<dbReference type="InterPro" id="IPR044817">
    <property type="entry name" value="SBP-like"/>
</dbReference>
<dbReference type="AlphaFoldDB" id="A0A8J5LPD3"/>
<evidence type="ECO:0000256" key="1">
    <source>
        <dbReference type="ARBA" id="ARBA00022723"/>
    </source>
</evidence>
<dbReference type="InterPro" id="IPR036893">
    <property type="entry name" value="SBP_sf"/>
</dbReference>
<evidence type="ECO:0000256" key="5">
    <source>
        <dbReference type="SAM" id="MobiDB-lite"/>
    </source>
</evidence>